<dbReference type="eggNOG" id="ENOG5030QZQ">
    <property type="taxonomic scope" value="Bacteria"/>
</dbReference>
<dbReference type="Proteomes" id="UP000002007">
    <property type="component" value="Chromosome"/>
</dbReference>
<accession>A9WV00</accession>
<dbReference type="KEGG" id="rsa:RSal33209_3309"/>
<dbReference type="AlphaFoldDB" id="A9WV00"/>
<evidence type="ECO:0000313" key="4">
    <source>
        <dbReference type="Proteomes" id="UP000002007"/>
    </source>
</evidence>
<evidence type="ECO:0000313" key="3">
    <source>
        <dbReference type="EMBL" id="ABY25021.1"/>
    </source>
</evidence>
<evidence type="ECO:0000259" key="2">
    <source>
        <dbReference type="Pfam" id="PF18164"/>
    </source>
</evidence>
<protein>
    <submittedName>
        <fullName evidence="3">Uncharacterized protein</fullName>
    </submittedName>
</protein>
<dbReference type="InterPro" id="IPR041644">
    <property type="entry name" value="GNAT_C"/>
</dbReference>
<dbReference type="EMBL" id="CP000910">
    <property type="protein sequence ID" value="ABY25021.1"/>
    <property type="molecule type" value="Genomic_DNA"/>
</dbReference>
<dbReference type="Pfam" id="PF18164">
    <property type="entry name" value="GNAT_C"/>
    <property type="match status" value="1"/>
</dbReference>
<dbReference type="RefSeq" id="WP_012246661.1">
    <property type="nucleotide sequence ID" value="NC_010168.1"/>
</dbReference>
<feature type="domain" description="N-acyltransferase N-terminal" evidence="1">
    <location>
        <begin position="25"/>
        <end position="136"/>
    </location>
</feature>
<evidence type="ECO:0000259" key="1">
    <source>
        <dbReference type="Pfam" id="PF18082"/>
    </source>
</evidence>
<sequence>MEKVSMESASPDSDSAEYVDWLITLANIHDEDLAEVRELLLRTPDAAVEETLMVLRSRLGVFDPPDVISTKDELVWLEALLRFLPEQLAWYQSRGIPEAILRATVADIDRHVAISRTTKGRFSLDTWKWLTEHATGTLYQLGRLQFQLISGPAQIPGLKPEEAILGAHIPQEGPILPAAVSDSLAQAAKFFQQYFPENPVRFANCISWLLDPYLAKHLDPRSNIGQFAGRFESYDLPLDSPGDAMYFTFRIRDAQSTQNLPRETALQRLVLDRIESGGTWQVGRGYLTLPALAGIS</sequence>
<reference evidence="4" key="1">
    <citation type="journal article" date="2008" name="J. Bacteriol.">
        <title>Genome sequence of the fish pathogen Renibacterium salmoninarum suggests reductive evolution away from an environmental Arthrobacter ancestor.</title>
        <authorList>
            <person name="Wiens G.D."/>
            <person name="Rockey D.D."/>
            <person name="Wu Z."/>
            <person name="Chang J."/>
            <person name="Levy R."/>
            <person name="Crane S."/>
            <person name="Chen D.S."/>
            <person name="Capri G.R."/>
            <person name="Burnett J.R."/>
            <person name="Sudheesh P.S."/>
            <person name="Schipma M.J."/>
            <person name="Burd H."/>
            <person name="Bhattacharyya A."/>
            <person name="Rhodes L.D."/>
            <person name="Kaul R."/>
            <person name="Strom M.S."/>
        </authorList>
    </citation>
    <scope>NUCLEOTIDE SEQUENCE [LARGE SCALE GENOMIC DNA]</scope>
    <source>
        <strain evidence="4">ATCC 33209 / DSM 20767 / JCM 11484 / NBRC 15589 / NCIMB 2235</strain>
    </source>
</reference>
<dbReference type="STRING" id="288705.RSal33209_3309"/>
<proteinExistence type="predicted"/>
<dbReference type="HOGENOM" id="CLU_076574_0_0_11"/>
<dbReference type="Pfam" id="PF18082">
    <property type="entry name" value="NAT_N"/>
    <property type="match status" value="1"/>
</dbReference>
<gene>
    <name evidence="3" type="ordered locus">RSal33209_3309</name>
</gene>
<feature type="domain" description="GNAT-like C-terminal" evidence="2">
    <location>
        <begin position="138"/>
        <end position="287"/>
    </location>
</feature>
<name>A9WV00_RENSM</name>
<dbReference type="InterPro" id="IPR041273">
    <property type="entry name" value="NAT_N"/>
</dbReference>
<keyword evidence="4" id="KW-1185">Reference proteome</keyword>
<dbReference type="Gene3D" id="3.40.630.120">
    <property type="match status" value="1"/>
</dbReference>
<organism evidence="3 4">
    <name type="scientific">Renibacterium salmoninarum (strain ATCC 33209 / DSM 20767 / JCM 11484 / NBRC 15589 / NCIMB 2235)</name>
    <dbReference type="NCBI Taxonomy" id="288705"/>
    <lineage>
        <taxon>Bacteria</taxon>
        <taxon>Bacillati</taxon>
        <taxon>Actinomycetota</taxon>
        <taxon>Actinomycetes</taxon>
        <taxon>Micrococcales</taxon>
        <taxon>Micrococcaceae</taxon>
        <taxon>Renibacterium</taxon>
    </lineage>
</organism>